<organism evidence="2 3">
    <name type="scientific">Nocardia thailandica</name>
    <dbReference type="NCBI Taxonomy" id="257275"/>
    <lineage>
        <taxon>Bacteria</taxon>
        <taxon>Bacillati</taxon>
        <taxon>Actinomycetota</taxon>
        <taxon>Actinomycetes</taxon>
        <taxon>Mycobacteriales</taxon>
        <taxon>Nocardiaceae</taxon>
        <taxon>Nocardia</taxon>
    </lineage>
</organism>
<accession>A0ABW6PW94</accession>
<feature type="transmembrane region" description="Helical" evidence="1">
    <location>
        <begin position="245"/>
        <end position="264"/>
    </location>
</feature>
<dbReference type="Proteomes" id="UP001601444">
    <property type="component" value="Unassembled WGS sequence"/>
</dbReference>
<comment type="caution">
    <text evidence="2">The sequence shown here is derived from an EMBL/GenBank/DDBJ whole genome shotgun (WGS) entry which is preliminary data.</text>
</comment>
<dbReference type="EMBL" id="JBIAMX010000024">
    <property type="protein sequence ID" value="MFF0546659.1"/>
    <property type="molecule type" value="Genomic_DNA"/>
</dbReference>
<sequence length="282" mass="29197">MPTLAESRSARLPDRVLAVAVPVLVVVFVVAPRVVAARLAGTGFAGDTEMRDALAVAFGAYWDAGGRALTPELAAVVDYWHWYHVVKAVVAAIQLVVLAVALARVWRAWARPAWARRAAAAPLAATGLGATALAVLALTALAANVQGALAPLASLLPLLTDRPSAASAAVLDQVRSRLDRVAEDGTPAPPALDALITDFARYHTVMVAVAVVAAAALLAVTALLWRRCARTDRGDRRARRLLAGYAVLTAVLTVGALIVAGANATTAAEPVPALSAFFDGGW</sequence>
<dbReference type="RefSeq" id="WP_387702933.1">
    <property type="nucleotide sequence ID" value="NZ_JBIAMX010000024.1"/>
</dbReference>
<keyword evidence="3" id="KW-1185">Reference proteome</keyword>
<keyword evidence="1" id="KW-1133">Transmembrane helix</keyword>
<reference evidence="2 3" key="1">
    <citation type="submission" date="2024-10" db="EMBL/GenBank/DDBJ databases">
        <title>The Natural Products Discovery Center: Release of the First 8490 Sequenced Strains for Exploring Actinobacteria Biosynthetic Diversity.</title>
        <authorList>
            <person name="Kalkreuter E."/>
            <person name="Kautsar S.A."/>
            <person name="Yang D."/>
            <person name="Bader C.D."/>
            <person name="Teijaro C.N."/>
            <person name="Fluegel L."/>
            <person name="Davis C.M."/>
            <person name="Simpson J.R."/>
            <person name="Lauterbach L."/>
            <person name="Steele A.D."/>
            <person name="Gui C."/>
            <person name="Meng S."/>
            <person name="Li G."/>
            <person name="Viehrig K."/>
            <person name="Ye F."/>
            <person name="Su P."/>
            <person name="Kiefer A.F."/>
            <person name="Nichols A."/>
            <person name="Cepeda A.J."/>
            <person name="Yan W."/>
            <person name="Fan B."/>
            <person name="Jiang Y."/>
            <person name="Adhikari A."/>
            <person name="Zheng C.-J."/>
            <person name="Schuster L."/>
            <person name="Cowan T.M."/>
            <person name="Smanski M.J."/>
            <person name="Chevrette M.G."/>
            <person name="De Carvalho L.P.S."/>
            <person name="Shen B."/>
        </authorList>
    </citation>
    <scope>NUCLEOTIDE SEQUENCE [LARGE SCALE GENOMIC DNA]</scope>
    <source>
        <strain evidence="2 3">NPDC004045</strain>
    </source>
</reference>
<evidence type="ECO:0000256" key="1">
    <source>
        <dbReference type="SAM" id="Phobius"/>
    </source>
</evidence>
<protein>
    <recommendedName>
        <fullName evidence="4">Tat (Twin-arginine translocation) pathway signal sequence</fullName>
    </recommendedName>
</protein>
<evidence type="ECO:0000313" key="2">
    <source>
        <dbReference type="EMBL" id="MFF0546659.1"/>
    </source>
</evidence>
<gene>
    <name evidence="2" type="ORF">ACFYTF_27855</name>
</gene>
<feature type="transmembrane region" description="Helical" evidence="1">
    <location>
        <begin position="202"/>
        <end position="225"/>
    </location>
</feature>
<evidence type="ECO:0000313" key="3">
    <source>
        <dbReference type="Proteomes" id="UP001601444"/>
    </source>
</evidence>
<keyword evidence="1" id="KW-0812">Transmembrane</keyword>
<keyword evidence="1" id="KW-0472">Membrane</keyword>
<feature type="transmembrane region" description="Helical" evidence="1">
    <location>
        <begin position="118"/>
        <end position="143"/>
    </location>
</feature>
<name>A0ABW6PW94_9NOCA</name>
<feature type="transmembrane region" description="Helical" evidence="1">
    <location>
        <begin position="82"/>
        <end position="106"/>
    </location>
</feature>
<evidence type="ECO:0008006" key="4">
    <source>
        <dbReference type="Google" id="ProtNLM"/>
    </source>
</evidence>
<proteinExistence type="predicted"/>